<evidence type="ECO:0000313" key="2">
    <source>
        <dbReference type="Proteomes" id="UP001279734"/>
    </source>
</evidence>
<name>A0AAD3XHM6_NEPGR</name>
<comment type="caution">
    <text evidence="1">The sequence shown here is derived from an EMBL/GenBank/DDBJ whole genome shotgun (WGS) entry which is preliminary data.</text>
</comment>
<dbReference type="AlphaFoldDB" id="A0AAD3XHM6"/>
<dbReference type="Proteomes" id="UP001279734">
    <property type="component" value="Unassembled WGS sequence"/>
</dbReference>
<gene>
    <name evidence="1" type="ORF">Nepgr_006772</name>
</gene>
<protein>
    <submittedName>
        <fullName evidence="1">Uncharacterized protein</fullName>
    </submittedName>
</protein>
<organism evidence="1 2">
    <name type="scientific">Nepenthes gracilis</name>
    <name type="common">Slender pitcher plant</name>
    <dbReference type="NCBI Taxonomy" id="150966"/>
    <lineage>
        <taxon>Eukaryota</taxon>
        <taxon>Viridiplantae</taxon>
        <taxon>Streptophyta</taxon>
        <taxon>Embryophyta</taxon>
        <taxon>Tracheophyta</taxon>
        <taxon>Spermatophyta</taxon>
        <taxon>Magnoliopsida</taxon>
        <taxon>eudicotyledons</taxon>
        <taxon>Gunneridae</taxon>
        <taxon>Pentapetalae</taxon>
        <taxon>Caryophyllales</taxon>
        <taxon>Nepenthaceae</taxon>
        <taxon>Nepenthes</taxon>
    </lineage>
</organism>
<evidence type="ECO:0000313" key="1">
    <source>
        <dbReference type="EMBL" id="GMH04932.1"/>
    </source>
</evidence>
<reference evidence="1" key="1">
    <citation type="submission" date="2023-05" db="EMBL/GenBank/DDBJ databases">
        <title>Nepenthes gracilis genome sequencing.</title>
        <authorList>
            <person name="Fukushima K."/>
        </authorList>
    </citation>
    <scope>NUCLEOTIDE SEQUENCE</scope>
    <source>
        <strain evidence="1">SING2019-196</strain>
    </source>
</reference>
<keyword evidence="2" id="KW-1185">Reference proteome</keyword>
<proteinExistence type="predicted"/>
<accession>A0AAD3XHM6</accession>
<sequence>MGSCSDLKLGSVSSTCWMALCRCWSQFAGCCQVQRLPVVFNFGDFGADPLSFATDAHDAVKPSFVEYRLYLKCWLEQLLSKLGSPAMMVMRSDLVEGGMVCWPLLAVEEQHLK</sequence>
<dbReference type="EMBL" id="BSYO01000005">
    <property type="protein sequence ID" value="GMH04932.1"/>
    <property type="molecule type" value="Genomic_DNA"/>
</dbReference>